<evidence type="ECO:0000256" key="4">
    <source>
        <dbReference type="ARBA" id="ARBA00023136"/>
    </source>
</evidence>
<keyword evidence="4 6" id="KW-0472">Membrane</keyword>
<keyword evidence="3 6" id="KW-1133">Transmembrane helix</keyword>
<keyword evidence="2 6" id="KW-0812">Transmembrane</keyword>
<dbReference type="PANTHER" id="PTHR15549">
    <property type="entry name" value="PAIRED IMMUNOGLOBULIN-LIKE TYPE 2 RECEPTOR"/>
    <property type="match status" value="1"/>
</dbReference>
<feature type="region of interest" description="Disordered" evidence="5">
    <location>
        <begin position="197"/>
        <end position="249"/>
    </location>
</feature>
<evidence type="ECO:0000313" key="7">
    <source>
        <dbReference type="EMBL" id="KAE8371405.1"/>
    </source>
</evidence>
<evidence type="ECO:0000313" key="8">
    <source>
        <dbReference type="Proteomes" id="UP000326198"/>
    </source>
</evidence>
<dbReference type="Proteomes" id="UP000326198">
    <property type="component" value="Unassembled WGS sequence"/>
</dbReference>
<dbReference type="OrthoDB" id="4779287at2759"/>
<name>A0A5N7ANI5_9EURO</name>
<evidence type="ECO:0008006" key="9">
    <source>
        <dbReference type="Google" id="ProtNLM"/>
    </source>
</evidence>
<evidence type="ECO:0000256" key="1">
    <source>
        <dbReference type="ARBA" id="ARBA00004167"/>
    </source>
</evidence>
<dbReference type="PANTHER" id="PTHR15549:SF26">
    <property type="entry name" value="AXIAL BUDDING PATTERN PROTEIN 2-RELATED"/>
    <property type="match status" value="1"/>
</dbReference>
<feature type="compositionally biased region" description="Low complexity" evidence="5">
    <location>
        <begin position="128"/>
        <end position="137"/>
    </location>
</feature>
<dbReference type="InterPro" id="IPR051694">
    <property type="entry name" value="Immunoregulatory_rcpt-like"/>
</dbReference>
<dbReference type="GO" id="GO:0071944">
    <property type="term" value="C:cell periphery"/>
    <property type="evidence" value="ECO:0007669"/>
    <property type="project" value="UniProtKB-ARBA"/>
</dbReference>
<protein>
    <recommendedName>
        <fullName evidence="9">Glycophorin A domain protein</fullName>
    </recommendedName>
</protein>
<evidence type="ECO:0000256" key="6">
    <source>
        <dbReference type="SAM" id="Phobius"/>
    </source>
</evidence>
<reference evidence="7 8" key="1">
    <citation type="submission" date="2019-04" db="EMBL/GenBank/DDBJ databases">
        <title>Friends and foes A comparative genomics studyof 23 Aspergillus species from section Flavi.</title>
        <authorList>
            <consortium name="DOE Joint Genome Institute"/>
            <person name="Kjaerbolling I."/>
            <person name="Vesth T."/>
            <person name="Frisvad J.C."/>
            <person name="Nybo J.L."/>
            <person name="Theobald S."/>
            <person name="Kildgaard S."/>
            <person name="Isbrandt T."/>
            <person name="Kuo A."/>
            <person name="Sato A."/>
            <person name="Lyhne E.K."/>
            <person name="Kogle M.E."/>
            <person name="Wiebenga A."/>
            <person name="Kun R.S."/>
            <person name="Lubbers R.J."/>
            <person name="Makela M.R."/>
            <person name="Barry K."/>
            <person name="Chovatia M."/>
            <person name="Clum A."/>
            <person name="Daum C."/>
            <person name="Haridas S."/>
            <person name="He G."/>
            <person name="LaButti K."/>
            <person name="Lipzen A."/>
            <person name="Mondo S."/>
            <person name="Riley R."/>
            <person name="Salamov A."/>
            <person name="Simmons B.A."/>
            <person name="Magnuson J.K."/>
            <person name="Henrissat B."/>
            <person name="Mortensen U.H."/>
            <person name="Larsen T.O."/>
            <person name="Devries R.P."/>
            <person name="Grigoriev I.V."/>
            <person name="Machida M."/>
            <person name="Baker S.E."/>
            <person name="Andersen M.R."/>
        </authorList>
    </citation>
    <scope>NUCLEOTIDE SEQUENCE [LARGE SCALE GENOMIC DNA]</scope>
    <source>
        <strain evidence="7 8">IBT 29228</strain>
    </source>
</reference>
<evidence type="ECO:0000256" key="3">
    <source>
        <dbReference type="ARBA" id="ARBA00022989"/>
    </source>
</evidence>
<feature type="compositionally biased region" description="Low complexity" evidence="5">
    <location>
        <begin position="218"/>
        <end position="234"/>
    </location>
</feature>
<feature type="compositionally biased region" description="Polar residues" evidence="5">
    <location>
        <begin position="138"/>
        <end position="162"/>
    </location>
</feature>
<dbReference type="EMBL" id="ML736430">
    <property type="protein sequence ID" value="KAE8371405.1"/>
    <property type="molecule type" value="Genomic_DNA"/>
</dbReference>
<feature type="transmembrane region" description="Helical" evidence="6">
    <location>
        <begin position="168"/>
        <end position="191"/>
    </location>
</feature>
<dbReference type="CDD" id="cd12087">
    <property type="entry name" value="TM_EGFR-like"/>
    <property type="match status" value="1"/>
</dbReference>
<proteinExistence type="predicted"/>
<keyword evidence="8" id="KW-1185">Reference proteome</keyword>
<dbReference type="AlphaFoldDB" id="A0A5N7ANI5"/>
<feature type="region of interest" description="Disordered" evidence="5">
    <location>
        <begin position="128"/>
        <end position="162"/>
    </location>
</feature>
<organism evidence="7 8">
    <name type="scientific">Aspergillus bertholletiae</name>
    <dbReference type="NCBI Taxonomy" id="1226010"/>
    <lineage>
        <taxon>Eukaryota</taxon>
        <taxon>Fungi</taxon>
        <taxon>Dikarya</taxon>
        <taxon>Ascomycota</taxon>
        <taxon>Pezizomycotina</taxon>
        <taxon>Eurotiomycetes</taxon>
        <taxon>Eurotiomycetidae</taxon>
        <taxon>Eurotiales</taxon>
        <taxon>Aspergillaceae</taxon>
        <taxon>Aspergillus</taxon>
        <taxon>Aspergillus subgen. Circumdati</taxon>
    </lineage>
</organism>
<evidence type="ECO:0000256" key="2">
    <source>
        <dbReference type="ARBA" id="ARBA00022692"/>
    </source>
</evidence>
<gene>
    <name evidence="7" type="ORF">BDV26DRAFT_298829</name>
</gene>
<dbReference type="GO" id="GO:0016020">
    <property type="term" value="C:membrane"/>
    <property type="evidence" value="ECO:0007669"/>
    <property type="project" value="UniProtKB-SubCell"/>
</dbReference>
<sequence>MVSYDPPFGYSLRVNGSCPESAKQCRATWDGFVACCPSKSTCKVSENNKNPICCPTEADCREPLFQIPHCANANWTMYNHDGLFCCKEAYQGFWTSEKKYSNSVGCAKQPEGDSRTILNPVAQTISSSTFTHPTSTSVLTSKSSAVSHTSGPSTSDNTYSSPDDPTGAIAGFVVGCVAAVALIAGLIWYLLRRRRQKKQPGPGPDSQPSPDLHKKTVLSPQGELSELPSSLPSQAVHEVHELPETTGTR</sequence>
<evidence type="ECO:0000256" key="5">
    <source>
        <dbReference type="SAM" id="MobiDB-lite"/>
    </source>
</evidence>
<accession>A0A5N7ANI5</accession>
<comment type="subcellular location">
    <subcellularLocation>
        <location evidence="1">Membrane</location>
        <topology evidence="1">Single-pass membrane protein</topology>
    </subcellularLocation>
</comment>